<dbReference type="Pfam" id="PF00383">
    <property type="entry name" value="dCMP_cyt_deam_1"/>
    <property type="match status" value="1"/>
</dbReference>
<dbReference type="PROSITE" id="PS51747">
    <property type="entry name" value="CYT_DCMP_DEAMINASES_2"/>
    <property type="match status" value="1"/>
</dbReference>
<dbReference type="Proteomes" id="UP000270581">
    <property type="component" value="Unassembled WGS sequence"/>
</dbReference>
<dbReference type="GO" id="GO:0002100">
    <property type="term" value="P:tRNA wobble adenosine to inosine editing"/>
    <property type="evidence" value="ECO:0007669"/>
    <property type="project" value="InterPro"/>
</dbReference>
<dbReference type="InterPro" id="IPR002125">
    <property type="entry name" value="CMP_dCMP_dom"/>
</dbReference>
<dbReference type="AlphaFoldDB" id="A0AAJ4R9F7"/>
<protein>
    <submittedName>
        <fullName evidence="2">Nucleoside deaminase</fullName>
    </submittedName>
</protein>
<dbReference type="RefSeq" id="WP_075937019.1">
    <property type="nucleotide sequence ID" value="NZ_BDJH01000002.1"/>
</dbReference>
<keyword evidence="3" id="KW-1185">Reference proteome</keyword>
<dbReference type="SUPFAM" id="SSF53927">
    <property type="entry name" value="Cytidine deaminase-like"/>
    <property type="match status" value="1"/>
</dbReference>
<gene>
    <name evidence="2" type="ORF">Nmn1133_09910</name>
</gene>
<evidence type="ECO:0000259" key="1">
    <source>
        <dbReference type="PROSITE" id="PS51747"/>
    </source>
</evidence>
<dbReference type="PANTHER" id="PTHR11079">
    <property type="entry name" value="CYTOSINE DEAMINASE FAMILY MEMBER"/>
    <property type="match status" value="1"/>
</dbReference>
<sequence>MDIDALDHEQHMERALELAREAGDRGDEPFGSVLVRDGEVVMEEGNAVNSADDIRRHPELTLAQRAASAFTREECREAVMYTSTEPCAMCSGGIYIAKLGGVVYSVSAERAGEVANNDLVVPSADIFERGSVEIPVVGPVLPDEGERIHTEWW</sequence>
<dbReference type="CDD" id="cd01285">
    <property type="entry name" value="nucleoside_deaminase"/>
    <property type="match status" value="1"/>
</dbReference>
<dbReference type="GO" id="GO:0046872">
    <property type="term" value="F:metal ion binding"/>
    <property type="evidence" value="ECO:0007669"/>
    <property type="project" value="UniProtKB-KW"/>
</dbReference>
<organism evidence="2 3">
    <name type="scientific">Halosegnis longus</name>
    <dbReference type="NCBI Taxonomy" id="2216012"/>
    <lineage>
        <taxon>Archaea</taxon>
        <taxon>Methanobacteriati</taxon>
        <taxon>Methanobacteriota</taxon>
        <taxon>Stenosarchaea group</taxon>
        <taxon>Halobacteria</taxon>
        <taxon>Halobacteriales</taxon>
        <taxon>Natronomonadaceae</taxon>
        <taxon>Halosegnis</taxon>
    </lineage>
</organism>
<accession>A0AAJ4R9F7</accession>
<name>A0AAJ4R9F7_9EURY</name>
<dbReference type="InterPro" id="IPR016193">
    <property type="entry name" value="Cytidine_deaminase-like"/>
</dbReference>
<evidence type="ECO:0000313" key="2">
    <source>
        <dbReference type="EMBL" id="RNJ26968.1"/>
    </source>
</evidence>
<feature type="domain" description="CMP/dCMP-type deaminase" evidence="1">
    <location>
        <begin position="6"/>
        <end position="115"/>
    </location>
</feature>
<proteinExistence type="predicted"/>
<dbReference type="Gene3D" id="3.40.140.10">
    <property type="entry name" value="Cytidine Deaminase, domain 2"/>
    <property type="match status" value="1"/>
</dbReference>
<dbReference type="GO" id="GO:0052717">
    <property type="term" value="F:tRNA-specific adenosine-34 deaminase activity"/>
    <property type="evidence" value="ECO:0007669"/>
    <property type="project" value="UniProtKB-EC"/>
</dbReference>
<comment type="caution">
    <text evidence="2">The sequence shown here is derived from an EMBL/GenBank/DDBJ whole genome shotgun (WGS) entry which is preliminary data.</text>
</comment>
<dbReference type="EMBL" id="RJJC01000001">
    <property type="protein sequence ID" value="RNJ26968.1"/>
    <property type="molecule type" value="Genomic_DNA"/>
</dbReference>
<reference evidence="2 3" key="1">
    <citation type="submission" date="2018-11" db="EMBL/GenBank/DDBJ databases">
        <title>Genome sequences of Natronomonas sp. CBA1133.</title>
        <authorList>
            <person name="Roh S.W."/>
            <person name="Cha I.-T."/>
        </authorList>
    </citation>
    <scope>NUCLEOTIDE SEQUENCE [LARGE SCALE GENOMIC DNA]</scope>
    <source>
        <strain evidence="2 3">CBA1133</strain>
    </source>
</reference>
<evidence type="ECO:0000313" key="3">
    <source>
        <dbReference type="Proteomes" id="UP000270581"/>
    </source>
</evidence>
<dbReference type="PANTHER" id="PTHR11079:SF179">
    <property type="entry name" value="TRNA(ADENINE(34)) DEAMINASE, CHLOROPLASTIC"/>
    <property type="match status" value="1"/>
</dbReference>